<dbReference type="AlphaFoldDB" id="A0A9X2QA13"/>
<proteinExistence type="predicted"/>
<dbReference type="Gene3D" id="2.60.40.4070">
    <property type="match status" value="1"/>
</dbReference>
<keyword evidence="2" id="KW-0732">Signal</keyword>
<organism evidence="4 5">
    <name type="scientific">Salinibacter ruber</name>
    <dbReference type="NCBI Taxonomy" id="146919"/>
    <lineage>
        <taxon>Bacteria</taxon>
        <taxon>Pseudomonadati</taxon>
        <taxon>Rhodothermota</taxon>
        <taxon>Rhodothermia</taxon>
        <taxon>Rhodothermales</taxon>
        <taxon>Salinibacteraceae</taxon>
        <taxon>Salinibacter</taxon>
    </lineage>
</organism>
<evidence type="ECO:0000256" key="2">
    <source>
        <dbReference type="SAM" id="SignalP"/>
    </source>
</evidence>
<feature type="region of interest" description="Disordered" evidence="1">
    <location>
        <begin position="379"/>
        <end position="448"/>
    </location>
</feature>
<dbReference type="InterPro" id="IPR003961">
    <property type="entry name" value="FN3_dom"/>
</dbReference>
<dbReference type="PROSITE" id="PS50853">
    <property type="entry name" value="FN3"/>
    <property type="match status" value="1"/>
</dbReference>
<dbReference type="InterPro" id="IPR036116">
    <property type="entry name" value="FN3_sf"/>
</dbReference>
<dbReference type="NCBIfam" id="TIGR04183">
    <property type="entry name" value="Por_Secre_tail"/>
    <property type="match status" value="1"/>
</dbReference>
<dbReference type="SUPFAM" id="SSF49265">
    <property type="entry name" value="Fibronectin type III"/>
    <property type="match status" value="1"/>
</dbReference>
<dbReference type="SMART" id="SM00060">
    <property type="entry name" value="FN3"/>
    <property type="match status" value="1"/>
</dbReference>
<comment type="caution">
    <text evidence="4">The sequence shown here is derived from an EMBL/GenBank/DDBJ whole genome shotgun (WGS) entry which is preliminary data.</text>
</comment>
<dbReference type="Proteomes" id="UP001155057">
    <property type="component" value="Unassembled WGS sequence"/>
</dbReference>
<feature type="chain" id="PRO_5040981921" description="Fibronectin type-III domain-containing protein" evidence="2">
    <location>
        <begin position="30"/>
        <end position="763"/>
    </location>
</feature>
<feature type="signal peptide" evidence="2">
    <location>
        <begin position="1"/>
        <end position="29"/>
    </location>
</feature>
<dbReference type="Pfam" id="PF00041">
    <property type="entry name" value="fn3"/>
    <property type="match status" value="1"/>
</dbReference>
<dbReference type="InterPro" id="IPR013783">
    <property type="entry name" value="Ig-like_fold"/>
</dbReference>
<protein>
    <recommendedName>
        <fullName evidence="3">Fibronectin type-III domain-containing protein</fullName>
    </recommendedName>
</protein>
<accession>A0A9X2QA13</accession>
<feature type="domain" description="Fibronectin type-III" evidence="3">
    <location>
        <begin position="33"/>
        <end position="131"/>
    </location>
</feature>
<dbReference type="InterPro" id="IPR026444">
    <property type="entry name" value="Secre_tail"/>
</dbReference>
<evidence type="ECO:0000313" key="4">
    <source>
        <dbReference type="EMBL" id="MCS3711320.1"/>
    </source>
</evidence>
<gene>
    <name evidence="4" type="ORF">GGP61_002953</name>
</gene>
<dbReference type="RefSeq" id="WP_259124326.1">
    <property type="nucleotide sequence ID" value="NZ_JANUAE010000012.1"/>
</dbReference>
<evidence type="ECO:0000256" key="1">
    <source>
        <dbReference type="SAM" id="MobiDB-lite"/>
    </source>
</evidence>
<dbReference type="Gene3D" id="2.60.40.1190">
    <property type="match status" value="1"/>
</dbReference>
<evidence type="ECO:0000259" key="3">
    <source>
        <dbReference type="PROSITE" id="PS50853"/>
    </source>
</evidence>
<reference evidence="4" key="1">
    <citation type="submission" date="2022-08" db="EMBL/GenBank/DDBJ databases">
        <title>Genomic Encyclopedia of Type Strains, Phase V (KMG-V): Genome sequencing to study the core and pangenomes of soil and plant-associated prokaryotes.</title>
        <authorList>
            <person name="Whitman W."/>
        </authorList>
    </citation>
    <scope>NUCLEOTIDE SEQUENCE</scope>
    <source>
        <strain evidence="4">SP3049</strain>
    </source>
</reference>
<dbReference type="CDD" id="cd00063">
    <property type="entry name" value="FN3"/>
    <property type="match status" value="1"/>
</dbReference>
<dbReference type="SUPFAM" id="SSF49344">
    <property type="entry name" value="CBD9-like"/>
    <property type="match status" value="1"/>
</dbReference>
<name>A0A9X2QA13_9BACT</name>
<dbReference type="EMBL" id="JANUAE010000012">
    <property type="protein sequence ID" value="MCS3711320.1"/>
    <property type="molecule type" value="Genomic_DNA"/>
</dbReference>
<dbReference type="Pfam" id="PF18962">
    <property type="entry name" value="Por_Secre_tail"/>
    <property type="match status" value="1"/>
</dbReference>
<evidence type="ECO:0000313" key="5">
    <source>
        <dbReference type="Proteomes" id="UP001155057"/>
    </source>
</evidence>
<dbReference type="Gene3D" id="2.60.40.10">
    <property type="entry name" value="Immunoglobulins"/>
    <property type="match status" value="1"/>
</dbReference>
<sequence>MLMNSNFWSALRHTLAAIVLLAGMGGAAANGQEIDGLQAAEETSSTVTLNWNSYQPSGENIAGYNIYRRAPGGTFRDPVDYVGVRDRENGTTFTDSRLRSGETYEYQIRGRTLSGEEMGRSRTISTTTEESSDGEYSYANLKVAVVIYKNANHRNGGNYQTPDRRVEDVKFYLEKARDFYWRNSNMKLNLELSYYPIEEYKDFGDAGSFESIRITADHLEENFGVVSTQYDFIFRIAPSIGGFFSFGVKDLRFSQGPGRRTGFAHLQWPMDRIRGYTKYPGEFDEQVSKETNQLIWLFIHEAQHTIDAIYKFNGKEEMGHGDHPEAYTNSNPDYRQLPDTLRFGKRFDFQATMLRTFDPDDFASFEDLTGDWGDTYVAKDADEDGFPDQNARLPFDENRFGSSMEATDTDDDGATDKEEATDGLYPYSAGDPEDPDTDGDGRPDGNDPYMRYDVASTIPRAGGLRPTIDGRVGEWEEKGKISQGVSYKTPDVGAFDPTVHGAHVEDSLYVALDIPAHAAPTLNFDLDGDGRWFGTGNTEIRFDVQNQGLAQIRTFDASTEARQFEQQVLNPDRDVRSPDGVWDTNPKYQNEFERVYQPSDIRFDVRRTDGRIGIEMAIPEREERGISFGTGSKIGLRIGYSNVQKNGGNATTFDKWSYVYYTLGESQAAPLEAAEKTKLLENIPNPFQSSTTIRYQTEETGQVEIVVYDILGRRVRTLVDREVQAGKDLQVRWSGNSVGSGMYFVRLRTESGQKDVRKVVHMQ</sequence>